<keyword evidence="3 7" id="KW-0507">mRNA processing</keyword>
<evidence type="ECO:0000256" key="3">
    <source>
        <dbReference type="ARBA" id="ARBA00022664"/>
    </source>
</evidence>
<evidence type="ECO:0000313" key="10">
    <source>
        <dbReference type="EMBL" id="KEF57460.1"/>
    </source>
</evidence>
<dbReference type="GO" id="GO:1990904">
    <property type="term" value="C:ribonucleoprotein complex"/>
    <property type="evidence" value="ECO:0007669"/>
    <property type="project" value="UniProtKB-KW"/>
</dbReference>
<proteinExistence type="inferred from homology"/>
<comment type="similarity">
    <text evidence="1 7">Belongs to the snRNP Sm proteins family.</text>
</comment>
<comment type="function">
    <text evidence="7">Component of the cytoplasmic LSM1-LSM7 complex which is involved in mRNA degradation.</text>
</comment>
<organism evidence="10 11">
    <name type="scientific">Exophiala aquamarina CBS 119918</name>
    <dbReference type="NCBI Taxonomy" id="1182545"/>
    <lineage>
        <taxon>Eukaryota</taxon>
        <taxon>Fungi</taxon>
        <taxon>Dikarya</taxon>
        <taxon>Ascomycota</taxon>
        <taxon>Pezizomycotina</taxon>
        <taxon>Eurotiomycetes</taxon>
        <taxon>Chaetothyriomycetidae</taxon>
        <taxon>Chaetothyriales</taxon>
        <taxon>Herpotrichiellaceae</taxon>
        <taxon>Exophiala</taxon>
    </lineage>
</organism>
<evidence type="ECO:0000259" key="9">
    <source>
        <dbReference type="PROSITE" id="PS52002"/>
    </source>
</evidence>
<keyword evidence="5 7" id="KW-0687">Ribonucleoprotein</keyword>
<dbReference type="Pfam" id="PF01423">
    <property type="entry name" value="LSM"/>
    <property type="match status" value="1"/>
</dbReference>
<dbReference type="GO" id="GO:0000290">
    <property type="term" value="P:deadenylation-dependent decapping of nuclear-transcribed mRNA"/>
    <property type="evidence" value="ECO:0007669"/>
    <property type="project" value="TreeGrafter"/>
</dbReference>
<comment type="subcellular location">
    <subcellularLocation>
        <location evidence="7">Cytoplasm</location>
    </subcellularLocation>
    <subcellularLocation>
        <location evidence="7">Cytoplasm</location>
        <location evidence="7">P-body</location>
    </subcellularLocation>
</comment>
<dbReference type="InterPro" id="IPR010920">
    <property type="entry name" value="LSM_dom_sf"/>
</dbReference>
<evidence type="ECO:0000256" key="5">
    <source>
        <dbReference type="ARBA" id="ARBA00023274"/>
    </source>
</evidence>
<dbReference type="PANTHER" id="PTHR15588:SF8">
    <property type="entry name" value="U6 SNRNA-ASSOCIATED SM-LIKE PROTEIN LSM1"/>
    <property type="match status" value="1"/>
</dbReference>
<dbReference type="HOGENOM" id="CLU_076902_0_0_1"/>
<dbReference type="InterPro" id="IPR001163">
    <property type="entry name" value="Sm_dom_euk/arc"/>
</dbReference>
<comment type="caution">
    <text evidence="10">The sequence shown here is derived from an EMBL/GenBank/DDBJ whole genome shotgun (WGS) entry which is preliminary data.</text>
</comment>
<protein>
    <recommendedName>
        <fullName evidence="7">U6 snRNA-associated Sm-like protein LSm1</fullName>
    </recommendedName>
</protein>
<keyword evidence="2 7" id="KW-0963">Cytoplasm</keyword>
<keyword evidence="11" id="KW-1185">Reference proteome</keyword>
<dbReference type="Proteomes" id="UP000027920">
    <property type="component" value="Unassembled WGS sequence"/>
</dbReference>
<dbReference type="SMART" id="SM00651">
    <property type="entry name" value="Sm"/>
    <property type="match status" value="1"/>
</dbReference>
<dbReference type="CDD" id="cd01728">
    <property type="entry name" value="LSm1"/>
    <property type="match status" value="1"/>
</dbReference>
<sequence length="193" mass="21372">MENLSIVDPAGPSSPKRLGQGQQSGQNAVFPGAPPQGAPQLPPQMFTTAAQLLDLTDKKLLLVLRDGRKIFGVLRSWDQFANLVLTDTRERYFVSVPSSSSEPSSLETTTRNLYCDIPRGTYLVRGENVLLLGEVDLDRDDEPPPGYVEGDVEEVFRIQKQLETQRKKSDKIKGKKLTQLWGGEIEASGEVLF</sequence>
<dbReference type="STRING" id="1182545.A0A072PPL5"/>
<evidence type="ECO:0000256" key="1">
    <source>
        <dbReference type="ARBA" id="ARBA00006850"/>
    </source>
</evidence>
<dbReference type="RefSeq" id="XP_013260050.1">
    <property type="nucleotide sequence ID" value="XM_013404596.1"/>
</dbReference>
<keyword evidence="4 7" id="KW-0694">RNA-binding</keyword>
<evidence type="ECO:0000313" key="11">
    <source>
        <dbReference type="Proteomes" id="UP000027920"/>
    </source>
</evidence>
<reference evidence="10 11" key="1">
    <citation type="submission" date="2013-03" db="EMBL/GenBank/DDBJ databases">
        <title>The Genome Sequence of Exophiala aquamarina CBS 119918.</title>
        <authorList>
            <consortium name="The Broad Institute Genomics Platform"/>
            <person name="Cuomo C."/>
            <person name="de Hoog S."/>
            <person name="Gorbushina A."/>
            <person name="Walker B."/>
            <person name="Young S.K."/>
            <person name="Zeng Q."/>
            <person name="Gargeya S."/>
            <person name="Fitzgerald M."/>
            <person name="Haas B."/>
            <person name="Abouelleil A."/>
            <person name="Allen A.W."/>
            <person name="Alvarado L."/>
            <person name="Arachchi H.M."/>
            <person name="Berlin A.M."/>
            <person name="Chapman S.B."/>
            <person name="Gainer-Dewar J."/>
            <person name="Goldberg J."/>
            <person name="Griggs A."/>
            <person name="Gujja S."/>
            <person name="Hansen M."/>
            <person name="Howarth C."/>
            <person name="Imamovic A."/>
            <person name="Ireland A."/>
            <person name="Larimer J."/>
            <person name="McCowan C."/>
            <person name="Murphy C."/>
            <person name="Pearson M."/>
            <person name="Poon T.W."/>
            <person name="Priest M."/>
            <person name="Roberts A."/>
            <person name="Saif S."/>
            <person name="Shea T."/>
            <person name="Sisk P."/>
            <person name="Sykes S."/>
            <person name="Wortman J."/>
            <person name="Nusbaum C."/>
            <person name="Birren B."/>
        </authorList>
    </citation>
    <scope>NUCLEOTIDE SEQUENCE [LARGE SCALE GENOMIC DNA]</scope>
    <source>
        <strain evidence="10 11">CBS 119918</strain>
    </source>
</reference>
<dbReference type="GO" id="GO:0003729">
    <property type="term" value="F:mRNA binding"/>
    <property type="evidence" value="ECO:0007669"/>
    <property type="project" value="TreeGrafter"/>
</dbReference>
<feature type="region of interest" description="Disordered" evidence="8">
    <location>
        <begin position="1"/>
        <end position="42"/>
    </location>
</feature>
<dbReference type="GO" id="GO:0000932">
    <property type="term" value="C:P-body"/>
    <property type="evidence" value="ECO:0007669"/>
    <property type="project" value="UniProtKB-SubCell"/>
</dbReference>
<dbReference type="EMBL" id="AMGV01000004">
    <property type="protein sequence ID" value="KEF57460.1"/>
    <property type="molecule type" value="Genomic_DNA"/>
</dbReference>
<evidence type="ECO:0000256" key="6">
    <source>
        <dbReference type="ARBA" id="ARBA00025892"/>
    </source>
</evidence>
<feature type="compositionally biased region" description="Pro residues" evidence="8">
    <location>
        <begin position="32"/>
        <end position="42"/>
    </location>
</feature>
<dbReference type="PROSITE" id="PS52002">
    <property type="entry name" value="SM"/>
    <property type="match status" value="1"/>
</dbReference>
<dbReference type="InterPro" id="IPR034104">
    <property type="entry name" value="Lsm1"/>
</dbReference>
<dbReference type="InterPro" id="IPR044642">
    <property type="entry name" value="PTHR15588"/>
</dbReference>
<evidence type="ECO:0000256" key="2">
    <source>
        <dbReference type="ARBA" id="ARBA00022490"/>
    </source>
</evidence>
<feature type="domain" description="Sm" evidence="9">
    <location>
        <begin position="47"/>
        <end position="138"/>
    </location>
</feature>
<dbReference type="PANTHER" id="PTHR15588">
    <property type="entry name" value="LSM1"/>
    <property type="match status" value="1"/>
</dbReference>
<gene>
    <name evidence="7" type="primary">LSM1</name>
    <name evidence="10" type="ORF">A1O9_05377</name>
</gene>
<comment type="subunit">
    <text evidence="7">Component of the heptameric LSM1-LSM7 complex that forms a seven-membered ring structure with a donut shape.</text>
</comment>
<dbReference type="Gene3D" id="2.30.30.100">
    <property type="match status" value="1"/>
</dbReference>
<dbReference type="GeneID" id="25280303"/>
<dbReference type="InterPro" id="IPR047575">
    <property type="entry name" value="Sm"/>
</dbReference>
<evidence type="ECO:0000256" key="4">
    <source>
        <dbReference type="ARBA" id="ARBA00022884"/>
    </source>
</evidence>
<name>A0A072PPL5_9EURO</name>
<dbReference type="OrthoDB" id="10263346at2759"/>
<evidence type="ECO:0000256" key="8">
    <source>
        <dbReference type="SAM" id="MobiDB-lite"/>
    </source>
</evidence>
<comment type="subunit">
    <text evidence="6">Component of the heptameric LSM1-LSM7 complex, which consists of LSM1, LSM2, LSM3, LSM4, LSM5, LSM6 and LSM7. Component of the heptameric LSM2-LSM8 complex, which consists of LSM2, LSM3, LSM4, LSM5, LSM6, LSM7 and LSM8. The LSm subunits form a seven-membered ring structure with a doughnut shape.</text>
</comment>
<dbReference type="SUPFAM" id="SSF50182">
    <property type="entry name" value="Sm-like ribonucleoproteins"/>
    <property type="match status" value="1"/>
</dbReference>
<evidence type="ECO:0000256" key="7">
    <source>
        <dbReference type="RuleBase" id="RU365047"/>
    </source>
</evidence>
<dbReference type="VEuPathDB" id="FungiDB:A1O9_05377"/>
<dbReference type="AlphaFoldDB" id="A0A072PPL5"/>
<dbReference type="GO" id="GO:1990726">
    <property type="term" value="C:Lsm1-7-Pat1 complex"/>
    <property type="evidence" value="ECO:0007669"/>
    <property type="project" value="TreeGrafter"/>
</dbReference>
<accession>A0A072PPL5</accession>
<dbReference type="GO" id="GO:0006397">
    <property type="term" value="P:mRNA processing"/>
    <property type="evidence" value="ECO:0007669"/>
    <property type="project" value="UniProtKB-UniRule"/>
</dbReference>